<dbReference type="CDD" id="cd02042">
    <property type="entry name" value="ParAB_family"/>
    <property type="match status" value="1"/>
</dbReference>
<dbReference type="Pfam" id="PF13614">
    <property type="entry name" value="AAA_31"/>
    <property type="match status" value="1"/>
</dbReference>
<protein>
    <recommendedName>
        <fullName evidence="1">AAA domain-containing protein</fullName>
    </recommendedName>
</protein>
<dbReference type="InterPro" id="IPR050678">
    <property type="entry name" value="DNA_Partitioning_ATPase"/>
</dbReference>
<gene>
    <name evidence="2" type="ORF">S06H3_16367</name>
</gene>
<dbReference type="EMBL" id="BARV01008094">
    <property type="protein sequence ID" value="GAI16323.1"/>
    <property type="molecule type" value="Genomic_DNA"/>
</dbReference>
<dbReference type="InterPro" id="IPR027417">
    <property type="entry name" value="P-loop_NTPase"/>
</dbReference>
<dbReference type="Gene3D" id="3.40.50.300">
    <property type="entry name" value="P-loop containing nucleotide triphosphate hydrolases"/>
    <property type="match status" value="1"/>
</dbReference>
<sequence length="286" mass="31582">IAELLKLRNRVLTQLRNYAIIINKEGRVMPVICIANHKGGVGKTTTVAALAQGLSEYEKRVLLIDWDPQASLTITLGFNPDNLERTGYDVLASTIKNNRSPSIHDVIVQTSNPNIDLVPANIELSQAQLDLVGAFTRELMLKEMIKPVREYYDFILVDCLPSLGLLTINALSASDKIIIPVQADFLAMKGLAALLSTIIRVKDRINPALEISGILFTMTNSRTLHSKEVIEVTRRAFGDKIRVFDTVIPSSVRFKEAPVVGKSILTYAPKSAGADAYRVLIKEVMK</sequence>
<accession>X1LB45</accession>
<dbReference type="PANTHER" id="PTHR13696:SF99">
    <property type="entry name" value="COBYRINIC ACID AC-DIAMIDE SYNTHASE"/>
    <property type="match status" value="1"/>
</dbReference>
<comment type="caution">
    <text evidence="2">The sequence shown here is derived from an EMBL/GenBank/DDBJ whole genome shotgun (WGS) entry which is preliminary data.</text>
</comment>
<dbReference type="AlphaFoldDB" id="X1LB45"/>
<dbReference type="PANTHER" id="PTHR13696">
    <property type="entry name" value="P-LOOP CONTAINING NUCLEOSIDE TRIPHOSPHATE HYDROLASE"/>
    <property type="match status" value="1"/>
</dbReference>
<organism evidence="2">
    <name type="scientific">marine sediment metagenome</name>
    <dbReference type="NCBI Taxonomy" id="412755"/>
    <lineage>
        <taxon>unclassified sequences</taxon>
        <taxon>metagenomes</taxon>
        <taxon>ecological metagenomes</taxon>
    </lineage>
</organism>
<evidence type="ECO:0000313" key="2">
    <source>
        <dbReference type="EMBL" id="GAI16323.1"/>
    </source>
</evidence>
<reference evidence="2" key="1">
    <citation type="journal article" date="2014" name="Front. Microbiol.">
        <title>High frequency of phylogenetically diverse reductive dehalogenase-homologous genes in deep subseafloor sedimentary metagenomes.</title>
        <authorList>
            <person name="Kawai M."/>
            <person name="Futagami T."/>
            <person name="Toyoda A."/>
            <person name="Takaki Y."/>
            <person name="Nishi S."/>
            <person name="Hori S."/>
            <person name="Arai W."/>
            <person name="Tsubouchi T."/>
            <person name="Morono Y."/>
            <person name="Uchiyama I."/>
            <person name="Ito T."/>
            <person name="Fujiyama A."/>
            <person name="Inagaki F."/>
            <person name="Takami H."/>
        </authorList>
    </citation>
    <scope>NUCLEOTIDE SEQUENCE</scope>
    <source>
        <strain evidence="2">Expedition CK06-06</strain>
    </source>
</reference>
<feature type="non-terminal residue" evidence="2">
    <location>
        <position position="1"/>
    </location>
</feature>
<dbReference type="InterPro" id="IPR025669">
    <property type="entry name" value="AAA_dom"/>
</dbReference>
<dbReference type="FunFam" id="3.40.50.300:FF:000285">
    <property type="entry name" value="Sporulation initiation inhibitor Soj"/>
    <property type="match status" value="1"/>
</dbReference>
<evidence type="ECO:0000259" key="1">
    <source>
        <dbReference type="Pfam" id="PF13614"/>
    </source>
</evidence>
<name>X1LB45_9ZZZZ</name>
<feature type="domain" description="AAA" evidence="1">
    <location>
        <begin position="30"/>
        <end position="211"/>
    </location>
</feature>
<dbReference type="SUPFAM" id="SSF52540">
    <property type="entry name" value="P-loop containing nucleoside triphosphate hydrolases"/>
    <property type="match status" value="1"/>
</dbReference>
<proteinExistence type="predicted"/>